<reference evidence="2" key="1">
    <citation type="journal article" date="2020" name="Cell">
        <title>Large-Scale Comparative Analyses of Tick Genomes Elucidate Their Genetic Diversity and Vector Capacities.</title>
        <authorList>
            <consortium name="Tick Genome and Microbiome Consortium (TIGMIC)"/>
            <person name="Jia N."/>
            <person name="Wang J."/>
            <person name="Shi W."/>
            <person name="Du L."/>
            <person name="Sun Y."/>
            <person name="Zhan W."/>
            <person name="Jiang J.F."/>
            <person name="Wang Q."/>
            <person name="Zhang B."/>
            <person name="Ji P."/>
            <person name="Bell-Sakyi L."/>
            <person name="Cui X.M."/>
            <person name="Yuan T.T."/>
            <person name="Jiang B.G."/>
            <person name="Yang W.F."/>
            <person name="Lam T.T."/>
            <person name="Chang Q.C."/>
            <person name="Ding S.J."/>
            <person name="Wang X.J."/>
            <person name="Zhu J.G."/>
            <person name="Ruan X.D."/>
            <person name="Zhao L."/>
            <person name="Wei J.T."/>
            <person name="Ye R.Z."/>
            <person name="Que T.C."/>
            <person name="Du C.H."/>
            <person name="Zhou Y.H."/>
            <person name="Cheng J.X."/>
            <person name="Dai P.F."/>
            <person name="Guo W.B."/>
            <person name="Han X.H."/>
            <person name="Huang E.J."/>
            <person name="Li L.F."/>
            <person name="Wei W."/>
            <person name="Gao Y.C."/>
            <person name="Liu J.Z."/>
            <person name="Shao H.Z."/>
            <person name="Wang X."/>
            <person name="Wang C.C."/>
            <person name="Yang T.C."/>
            <person name="Huo Q.B."/>
            <person name="Li W."/>
            <person name="Chen H.Y."/>
            <person name="Chen S.E."/>
            <person name="Zhou L.G."/>
            <person name="Ni X.B."/>
            <person name="Tian J.H."/>
            <person name="Sheng Y."/>
            <person name="Liu T."/>
            <person name="Pan Y.S."/>
            <person name="Xia L.Y."/>
            <person name="Li J."/>
            <person name="Zhao F."/>
            <person name="Cao W.C."/>
        </authorList>
    </citation>
    <scope>NUCLEOTIDE SEQUENCE</scope>
    <source>
        <strain evidence="2">Rsan-2018</strain>
    </source>
</reference>
<proteinExistence type="predicted"/>
<evidence type="ECO:0000256" key="1">
    <source>
        <dbReference type="SAM" id="MobiDB-lite"/>
    </source>
</evidence>
<gene>
    <name evidence="2" type="ORF">HPB52_017243</name>
</gene>
<keyword evidence="3" id="KW-1185">Reference proteome</keyword>
<protein>
    <recommendedName>
        <fullName evidence="4">ZP domain-containing protein</fullName>
    </recommendedName>
</protein>
<dbReference type="EMBL" id="JABSTV010001245">
    <property type="protein sequence ID" value="KAH7984125.1"/>
    <property type="molecule type" value="Genomic_DNA"/>
</dbReference>
<accession>A0A9D4TAY3</accession>
<dbReference type="VEuPathDB" id="VectorBase:RSAN_053813"/>
<comment type="caution">
    <text evidence="2">The sequence shown here is derived from an EMBL/GenBank/DDBJ whole genome shotgun (WGS) entry which is preliminary data.</text>
</comment>
<dbReference type="Proteomes" id="UP000821837">
    <property type="component" value="Chromosome 1"/>
</dbReference>
<organism evidence="2 3">
    <name type="scientific">Rhipicephalus sanguineus</name>
    <name type="common">Brown dog tick</name>
    <name type="synonym">Ixodes sanguineus</name>
    <dbReference type="NCBI Taxonomy" id="34632"/>
    <lineage>
        <taxon>Eukaryota</taxon>
        <taxon>Metazoa</taxon>
        <taxon>Ecdysozoa</taxon>
        <taxon>Arthropoda</taxon>
        <taxon>Chelicerata</taxon>
        <taxon>Arachnida</taxon>
        <taxon>Acari</taxon>
        <taxon>Parasitiformes</taxon>
        <taxon>Ixodida</taxon>
        <taxon>Ixodoidea</taxon>
        <taxon>Ixodidae</taxon>
        <taxon>Rhipicephalinae</taxon>
        <taxon>Rhipicephalus</taxon>
        <taxon>Rhipicephalus</taxon>
    </lineage>
</organism>
<feature type="region of interest" description="Disordered" evidence="1">
    <location>
        <begin position="64"/>
        <end position="114"/>
    </location>
</feature>
<dbReference type="AlphaFoldDB" id="A0A9D4TAY3"/>
<evidence type="ECO:0000313" key="2">
    <source>
        <dbReference type="EMBL" id="KAH7984125.1"/>
    </source>
</evidence>
<reference evidence="2" key="2">
    <citation type="submission" date="2021-09" db="EMBL/GenBank/DDBJ databases">
        <authorList>
            <person name="Jia N."/>
            <person name="Wang J."/>
            <person name="Shi W."/>
            <person name="Du L."/>
            <person name="Sun Y."/>
            <person name="Zhan W."/>
            <person name="Jiang J."/>
            <person name="Wang Q."/>
            <person name="Zhang B."/>
            <person name="Ji P."/>
            <person name="Sakyi L.B."/>
            <person name="Cui X."/>
            <person name="Yuan T."/>
            <person name="Jiang B."/>
            <person name="Yang W."/>
            <person name="Lam T.T.-Y."/>
            <person name="Chang Q."/>
            <person name="Ding S."/>
            <person name="Wang X."/>
            <person name="Zhu J."/>
            <person name="Ruan X."/>
            <person name="Zhao L."/>
            <person name="Wei J."/>
            <person name="Que T."/>
            <person name="Du C."/>
            <person name="Cheng J."/>
            <person name="Dai P."/>
            <person name="Han X."/>
            <person name="Huang E."/>
            <person name="Gao Y."/>
            <person name="Liu J."/>
            <person name="Shao H."/>
            <person name="Ye R."/>
            <person name="Li L."/>
            <person name="Wei W."/>
            <person name="Wang X."/>
            <person name="Wang C."/>
            <person name="Huo Q."/>
            <person name="Li W."/>
            <person name="Guo W."/>
            <person name="Chen H."/>
            <person name="Chen S."/>
            <person name="Zhou L."/>
            <person name="Zhou L."/>
            <person name="Ni X."/>
            <person name="Tian J."/>
            <person name="Zhou Y."/>
            <person name="Sheng Y."/>
            <person name="Liu T."/>
            <person name="Pan Y."/>
            <person name="Xia L."/>
            <person name="Li J."/>
            <person name="Zhao F."/>
            <person name="Cao W."/>
        </authorList>
    </citation>
    <scope>NUCLEOTIDE SEQUENCE</scope>
    <source>
        <strain evidence="2">Rsan-2018</strain>
        <tissue evidence="2">Larvae</tissue>
    </source>
</reference>
<name>A0A9D4TAY3_RHISA</name>
<evidence type="ECO:0000313" key="3">
    <source>
        <dbReference type="Proteomes" id="UP000821837"/>
    </source>
</evidence>
<evidence type="ECO:0008006" key="4">
    <source>
        <dbReference type="Google" id="ProtNLM"/>
    </source>
</evidence>
<sequence>MNDRRPFPRNHNRVPRLLRRRSNQFLSRPVLGGRMVLTCEPERFLVRINFTQPFRGVVHAGDKRDNCRIRGNGSHRYTLPVPLNDCSTTHNVSGTQSSTGNTAAKKPSGPQATSGTFQLAEGVSGALVIGKQCDD</sequence>
<feature type="compositionally biased region" description="Polar residues" evidence="1">
    <location>
        <begin position="85"/>
        <end position="102"/>
    </location>
</feature>